<dbReference type="OrthoDB" id="1683552at2"/>
<accession>A0A1M7GQU1</accession>
<dbReference type="Proteomes" id="UP000184375">
    <property type="component" value="Unassembled WGS sequence"/>
</dbReference>
<name>A0A1M7GQU1_9FIRM</name>
<dbReference type="AlphaFoldDB" id="A0A1M7GQU1"/>
<sequence>MEMEYNCPLCNGLITISERCPECGSLMEDWGRVQDYLDPYQPYLDISITASEERRDEKKCVHLYLCPRCGRDTRITVNQILGP</sequence>
<proteinExistence type="predicted"/>
<keyword evidence="2" id="KW-1185">Reference proteome</keyword>
<evidence type="ECO:0000313" key="1">
    <source>
        <dbReference type="EMBL" id="SHM18764.1"/>
    </source>
</evidence>
<organism evidence="1 2">
    <name type="scientific">Caldanaerovirga acetigignens</name>
    <dbReference type="NCBI Taxonomy" id="447595"/>
    <lineage>
        <taxon>Bacteria</taxon>
        <taxon>Bacillati</taxon>
        <taxon>Bacillota</taxon>
        <taxon>Clostridia</taxon>
        <taxon>Thermosediminibacterales</taxon>
        <taxon>Thermosediminibacteraceae</taxon>
        <taxon>Caldanaerovirga</taxon>
    </lineage>
</organism>
<dbReference type="RefSeq" id="WP_084098593.1">
    <property type="nucleotide sequence ID" value="NZ_FRCR01000002.1"/>
</dbReference>
<evidence type="ECO:0000313" key="2">
    <source>
        <dbReference type="Proteomes" id="UP000184375"/>
    </source>
</evidence>
<dbReference type="EMBL" id="FRCR01000002">
    <property type="protein sequence ID" value="SHM18764.1"/>
    <property type="molecule type" value="Genomic_DNA"/>
</dbReference>
<protein>
    <submittedName>
        <fullName evidence="1">Uncharacterized protein</fullName>
    </submittedName>
</protein>
<gene>
    <name evidence="1" type="ORF">SAMN05660826_00431</name>
</gene>
<dbReference type="STRING" id="447595.SAMN05660826_00431"/>
<reference evidence="2" key="1">
    <citation type="submission" date="2016-11" db="EMBL/GenBank/DDBJ databases">
        <authorList>
            <person name="Varghese N."/>
            <person name="Submissions S."/>
        </authorList>
    </citation>
    <scope>NUCLEOTIDE SEQUENCE [LARGE SCALE GENOMIC DNA]</scope>
    <source>
        <strain evidence="2">DSM 18802</strain>
    </source>
</reference>